<reference evidence="2" key="1">
    <citation type="journal article" date="2022" name="Mol. Ecol. Resour.">
        <title>The genomes of chicory, endive, great burdock and yacon provide insights into Asteraceae palaeo-polyploidization history and plant inulin production.</title>
        <authorList>
            <person name="Fan W."/>
            <person name="Wang S."/>
            <person name="Wang H."/>
            <person name="Wang A."/>
            <person name="Jiang F."/>
            <person name="Liu H."/>
            <person name="Zhao H."/>
            <person name="Xu D."/>
            <person name="Zhang Y."/>
        </authorList>
    </citation>
    <scope>NUCLEOTIDE SEQUENCE [LARGE SCALE GENOMIC DNA]</scope>
    <source>
        <strain evidence="2">cv. Niubang</strain>
    </source>
</reference>
<comment type="caution">
    <text evidence="1">The sequence shown here is derived from an EMBL/GenBank/DDBJ whole genome shotgun (WGS) entry which is preliminary data.</text>
</comment>
<dbReference type="EMBL" id="CM042047">
    <property type="protein sequence ID" value="KAI3771944.1"/>
    <property type="molecule type" value="Genomic_DNA"/>
</dbReference>
<protein>
    <submittedName>
        <fullName evidence="1">Uncharacterized protein</fullName>
    </submittedName>
</protein>
<proteinExistence type="predicted"/>
<reference evidence="1 2" key="2">
    <citation type="journal article" date="2022" name="Mol. Ecol. Resour.">
        <title>The genomes of chicory, endive, great burdock and yacon provide insights into Asteraceae paleo-polyploidization history and plant inulin production.</title>
        <authorList>
            <person name="Fan W."/>
            <person name="Wang S."/>
            <person name="Wang H."/>
            <person name="Wang A."/>
            <person name="Jiang F."/>
            <person name="Liu H."/>
            <person name="Zhao H."/>
            <person name="Xu D."/>
            <person name="Zhang Y."/>
        </authorList>
    </citation>
    <scope>NUCLEOTIDE SEQUENCE [LARGE SCALE GENOMIC DNA]</scope>
    <source>
        <strain evidence="2">cv. Niubang</strain>
    </source>
</reference>
<keyword evidence="2" id="KW-1185">Reference proteome</keyword>
<sequence length="180" mass="20251">MRIGFDVGYLIYGMVQSQFRILHVGNERKPLQGNGLSPNFHFRNAFKASSLLCMAGLTSRMVSKEGFLAVSEIDFQNLVGLRVRCLSCKSLQNGLLLLKVWNLAGLKIVIRSSLPSFVVLARWTLSSEGAISPIGLEKSYFTYLWNSDLKRSLDWASVRQVEDSDLPNDHRPERSMIAIN</sequence>
<evidence type="ECO:0000313" key="1">
    <source>
        <dbReference type="EMBL" id="KAI3771944.1"/>
    </source>
</evidence>
<dbReference type="Proteomes" id="UP001055879">
    <property type="component" value="Linkage Group LG01"/>
</dbReference>
<gene>
    <name evidence="1" type="ORF">L6452_03116</name>
</gene>
<accession>A0ACB9FKZ4</accession>
<evidence type="ECO:0000313" key="2">
    <source>
        <dbReference type="Proteomes" id="UP001055879"/>
    </source>
</evidence>
<organism evidence="1 2">
    <name type="scientific">Arctium lappa</name>
    <name type="common">Greater burdock</name>
    <name type="synonym">Lappa major</name>
    <dbReference type="NCBI Taxonomy" id="4217"/>
    <lineage>
        <taxon>Eukaryota</taxon>
        <taxon>Viridiplantae</taxon>
        <taxon>Streptophyta</taxon>
        <taxon>Embryophyta</taxon>
        <taxon>Tracheophyta</taxon>
        <taxon>Spermatophyta</taxon>
        <taxon>Magnoliopsida</taxon>
        <taxon>eudicotyledons</taxon>
        <taxon>Gunneridae</taxon>
        <taxon>Pentapetalae</taxon>
        <taxon>asterids</taxon>
        <taxon>campanulids</taxon>
        <taxon>Asterales</taxon>
        <taxon>Asteraceae</taxon>
        <taxon>Carduoideae</taxon>
        <taxon>Cardueae</taxon>
        <taxon>Arctiinae</taxon>
        <taxon>Arctium</taxon>
    </lineage>
</organism>
<name>A0ACB9FKZ4_ARCLA</name>